<dbReference type="GO" id="GO:0009378">
    <property type="term" value="F:four-way junction helicase activity"/>
    <property type="evidence" value="ECO:0007669"/>
    <property type="project" value="TreeGrafter"/>
</dbReference>
<dbReference type="Pfam" id="PF16124">
    <property type="entry name" value="RecQ_Zn_bind"/>
    <property type="match status" value="1"/>
</dbReference>
<keyword evidence="21" id="KW-1185">Reference proteome</keyword>
<keyword evidence="7" id="KW-0378">Hydrolase</keyword>
<dbReference type="Gene3D" id="3.40.50.300">
    <property type="entry name" value="P-loop containing nucleotide triphosphate hydrolases"/>
    <property type="match status" value="2"/>
</dbReference>
<evidence type="ECO:0000256" key="11">
    <source>
        <dbReference type="ARBA" id="ARBA00023125"/>
    </source>
</evidence>
<evidence type="ECO:0000256" key="5">
    <source>
        <dbReference type="ARBA" id="ARBA00022741"/>
    </source>
</evidence>
<dbReference type="CDD" id="cd17920">
    <property type="entry name" value="DEXHc_RecQ"/>
    <property type="match status" value="1"/>
</dbReference>
<dbReference type="PROSITE" id="PS50967">
    <property type="entry name" value="HRDC"/>
    <property type="match status" value="1"/>
</dbReference>
<keyword evidence="6" id="KW-0227">DNA damage</keyword>
<evidence type="ECO:0000256" key="10">
    <source>
        <dbReference type="ARBA" id="ARBA00022840"/>
    </source>
</evidence>
<dbReference type="InterPro" id="IPR044876">
    <property type="entry name" value="HRDC_dom_sf"/>
</dbReference>
<comment type="similarity">
    <text evidence="3">Belongs to the helicase family. RecQ subfamily.</text>
</comment>
<organism evidence="20 21">
    <name type="scientific">Citrifermentans bremense</name>
    <dbReference type="NCBI Taxonomy" id="60035"/>
    <lineage>
        <taxon>Bacteria</taxon>
        <taxon>Pseudomonadati</taxon>
        <taxon>Thermodesulfobacteriota</taxon>
        <taxon>Desulfuromonadia</taxon>
        <taxon>Geobacterales</taxon>
        <taxon>Geobacteraceae</taxon>
        <taxon>Citrifermentans</taxon>
    </lineage>
</organism>
<evidence type="ECO:0000256" key="15">
    <source>
        <dbReference type="ARBA" id="ARBA00034617"/>
    </source>
</evidence>
<dbReference type="Pfam" id="PF00570">
    <property type="entry name" value="HRDC"/>
    <property type="match status" value="1"/>
</dbReference>
<keyword evidence="4" id="KW-0479">Metal-binding</keyword>
<dbReference type="Pfam" id="PF00270">
    <property type="entry name" value="DEAD"/>
    <property type="match status" value="1"/>
</dbReference>
<dbReference type="PANTHER" id="PTHR13710:SF105">
    <property type="entry name" value="ATP-DEPENDENT DNA HELICASE Q1"/>
    <property type="match status" value="1"/>
</dbReference>
<dbReference type="InterPro" id="IPR010997">
    <property type="entry name" value="HRDC-like_sf"/>
</dbReference>
<dbReference type="PROSITE" id="PS51194">
    <property type="entry name" value="HELICASE_CTER"/>
    <property type="match status" value="1"/>
</dbReference>
<evidence type="ECO:0000256" key="6">
    <source>
        <dbReference type="ARBA" id="ARBA00022763"/>
    </source>
</evidence>
<accession>A0A7R7IYV2</accession>
<dbReference type="GO" id="GO:0030894">
    <property type="term" value="C:replisome"/>
    <property type="evidence" value="ECO:0007669"/>
    <property type="project" value="TreeGrafter"/>
</dbReference>
<evidence type="ECO:0000313" key="21">
    <source>
        <dbReference type="Proteomes" id="UP000515472"/>
    </source>
</evidence>
<dbReference type="Gene3D" id="1.10.150.80">
    <property type="entry name" value="HRDC domain"/>
    <property type="match status" value="1"/>
</dbReference>
<keyword evidence="10" id="KW-0067">ATP-binding</keyword>
<dbReference type="InterPro" id="IPR018982">
    <property type="entry name" value="RQC_domain"/>
</dbReference>
<keyword evidence="14" id="KW-0413">Isomerase</keyword>
<dbReference type="Proteomes" id="UP000515472">
    <property type="component" value="Chromosome"/>
</dbReference>
<dbReference type="GO" id="GO:0006260">
    <property type="term" value="P:DNA replication"/>
    <property type="evidence" value="ECO:0007669"/>
    <property type="project" value="InterPro"/>
</dbReference>
<evidence type="ECO:0000256" key="7">
    <source>
        <dbReference type="ARBA" id="ARBA00022801"/>
    </source>
</evidence>
<evidence type="ECO:0000256" key="2">
    <source>
        <dbReference type="ARBA" id="ARBA00001947"/>
    </source>
</evidence>
<evidence type="ECO:0000256" key="13">
    <source>
        <dbReference type="ARBA" id="ARBA00023204"/>
    </source>
</evidence>
<dbReference type="InterPro" id="IPR004589">
    <property type="entry name" value="DNA_helicase_ATP-dep_RecQ"/>
</dbReference>
<dbReference type="InterPro" id="IPR011545">
    <property type="entry name" value="DEAD/DEAH_box_helicase_dom"/>
</dbReference>
<dbReference type="InterPro" id="IPR002121">
    <property type="entry name" value="HRDC_dom"/>
</dbReference>
<evidence type="ECO:0000259" key="18">
    <source>
        <dbReference type="PROSITE" id="PS51192"/>
    </source>
</evidence>
<dbReference type="Pfam" id="PF00271">
    <property type="entry name" value="Helicase_C"/>
    <property type="match status" value="1"/>
</dbReference>
<feature type="domain" description="Helicase C-terminal" evidence="19">
    <location>
        <begin position="187"/>
        <end position="334"/>
    </location>
</feature>
<comment type="catalytic activity">
    <reaction evidence="15">
        <text>Couples ATP hydrolysis with the unwinding of duplex DNA by translocating in the 3'-5' direction.</text>
        <dbReference type="EC" id="5.6.2.4"/>
    </reaction>
</comment>
<dbReference type="Pfam" id="PF09382">
    <property type="entry name" value="RQC"/>
    <property type="match status" value="1"/>
</dbReference>
<keyword evidence="5" id="KW-0547">Nucleotide-binding</keyword>
<dbReference type="SUPFAM" id="SSF52540">
    <property type="entry name" value="P-loop containing nucleoside triphosphate hydrolases"/>
    <property type="match status" value="2"/>
</dbReference>
<dbReference type="EMBL" id="AP023213">
    <property type="protein sequence ID" value="BCO11609.1"/>
    <property type="molecule type" value="Genomic_DNA"/>
</dbReference>
<evidence type="ECO:0000313" key="20">
    <source>
        <dbReference type="EMBL" id="BCO11609.1"/>
    </source>
</evidence>
<dbReference type="PANTHER" id="PTHR13710">
    <property type="entry name" value="DNA HELICASE RECQ FAMILY MEMBER"/>
    <property type="match status" value="1"/>
</dbReference>
<comment type="cofactor">
    <cofactor evidence="1">
        <name>Mg(2+)</name>
        <dbReference type="ChEBI" id="CHEBI:18420"/>
    </cofactor>
</comment>
<evidence type="ECO:0000256" key="16">
    <source>
        <dbReference type="NCBIfam" id="TIGR01389"/>
    </source>
</evidence>
<dbReference type="FunFam" id="3.40.50.300:FF:001389">
    <property type="entry name" value="ATP-dependent DNA helicase RecQ"/>
    <property type="match status" value="1"/>
</dbReference>
<reference evidence="20 21" key="1">
    <citation type="submission" date="2020-06" db="EMBL/GenBank/DDBJ databases">
        <title>Interaction of electrochemicaly active bacteria, Geobacter bremensis R4 on different carbon anode.</title>
        <authorList>
            <person name="Meng L."/>
            <person name="Yoshida N."/>
        </authorList>
    </citation>
    <scope>NUCLEOTIDE SEQUENCE [LARGE SCALE GENOMIC DNA]</scope>
    <source>
        <strain evidence="20 21">R4</strain>
    </source>
</reference>
<dbReference type="EC" id="5.6.2.4" evidence="16"/>
<dbReference type="GO" id="GO:0003677">
    <property type="term" value="F:DNA binding"/>
    <property type="evidence" value="ECO:0007669"/>
    <property type="project" value="UniProtKB-KW"/>
</dbReference>
<keyword evidence="8 20" id="KW-0347">Helicase</keyword>
<protein>
    <recommendedName>
        <fullName evidence="16">DNA helicase RecQ</fullName>
        <ecNumber evidence="16">5.6.2.4</ecNumber>
    </recommendedName>
</protein>
<keyword evidence="11" id="KW-0238">DNA-binding</keyword>
<sequence>MIRGEDAFVIMPTGGGKSLCYQIPALCRPGVGIVVSPLISLMKDQVDALRSNGVRAAFYNSSLDQKEASRVLAALHGGDLDLLYLAPERLMTEAFLQRLNDLEISLFAIDEAHCISQWGHDFRPEYEQLGQLRELFPDVPLIALTATADAHTRSDIISRLGLGEARHYVAGFDRPNIRYTVLEKRQPLSQLLSFISARAKHEAGIVYALSRKRVEEVAERLARAGIAAAAYHAGLSDKERSRVHDAFINEEVRIVVGTVAYGMGIDKPNVRFVVHYDLPKNIESFYQESGRAGRDGLPADSLVLFGYGDVAVARSLIENSDNPEQVRIETHKLNAMIGFAEALHCRRRILLLYFGEHLEEDCGNCDVCLDSPQRFDATEDAQKALSCVYRAGQRFGAGHIIDVLRGSQSQRIKALGHDKLSTYGIGRSKSPEEWGSILHQLIHLGYLYQDISQYSILRLTAASKPLLLGQERLHLARPRLKITQTKEERLAAANKIKKAKVSVDLLSPDEQVLFQSLRELRSQIAREAGVPPYVVFGDVTLVEMAAKKPTTSEGLLKISGVGKSKLGAYGAMFIAEIRKSGVAS</sequence>
<dbReference type="NCBIfam" id="TIGR01389">
    <property type="entry name" value="recQ"/>
    <property type="match status" value="1"/>
</dbReference>
<evidence type="ECO:0000256" key="12">
    <source>
        <dbReference type="ARBA" id="ARBA00023172"/>
    </source>
</evidence>
<keyword evidence="12" id="KW-0233">DNA recombination</keyword>
<dbReference type="SMART" id="SM00956">
    <property type="entry name" value="RQC"/>
    <property type="match status" value="1"/>
</dbReference>
<dbReference type="GO" id="GO:0005737">
    <property type="term" value="C:cytoplasm"/>
    <property type="evidence" value="ECO:0007669"/>
    <property type="project" value="TreeGrafter"/>
</dbReference>
<evidence type="ECO:0000259" key="19">
    <source>
        <dbReference type="PROSITE" id="PS51194"/>
    </source>
</evidence>
<dbReference type="FunFam" id="3.40.50.300:FF:000156">
    <property type="entry name" value="ATP-dependent DNA helicase recQ"/>
    <property type="match status" value="1"/>
</dbReference>
<feature type="domain" description="HRDC" evidence="17">
    <location>
        <begin position="507"/>
        <end position="584"/>
    </location>
</feature>
<evidence type="ECO:0000256" key="3">
    <source>
        <dbReference type="ARBA" id="ARBA00005446"/>
    </source>
</evidence>
<dbReference type="GO" id="GO:0006310">
    <property type="term" value="P:DNA recombination"/>
    <property type="evidence" value="ECO:0007669"/>
    <property type="project" value="UniProtKB-UniRule"/>
</dbReference>
<evidence type="ECO:0000259" key="17">
    <source>
        <dbReference type="PROSITE" id="PS50967"/>
    </source>
</evidence>
<evidence type="ECO:0000256" key="14">
    <source>
        <dbReference type="ARBA" id="ARBA00023235"/>
    </source>
</evidence>
<dbReference type="SMART" id="SM00490">
    <property type="entry name" value="HELICc"/>
    <property type="match status" value="1"/>
</dbReference>
<keyword evidence="9" id="KW-0862">Zinc</keyword>
<gene>
    <name evidence="20" type="ORF">GEOBRER4_n3738</name>
</gene>
<dbReference type="SMART" id="SM00487">
    <property type="entry name" value="DEXDc"/>
    <property type="match status" value="1"/>
</dbReference>
<dbReference type="InterPro" id="IPR014001">
    <property type="entry name" value="Helicase_ATP-bd"/>
</dbReference>
<dbReference type="SMART" id="SM00341">
    <property type="entry name" value="HRDC"/>
    <property type="match status" value="1"/>
</dbReference>
<dbReference type="AlphaFoldDB" id="A0A7R7IYV2"/>
<evidence type="ECO:0000256" key="4">
    <source>
        <dbReference type="ARBA" id="ARBA00022723"/>
    </source>
</evidence>
<dbReference type="InterPro" id="IPR001650">
    <property type="entry name" value="Helicase_C-like"/>
</dbReference>
<dbReference type="InterPro" id="IPR006293">
    <property type="entry name" value="DNA_helicase_ATP-dep_RecQ_bac"/>
</dbReference>
<comment type="cofactor">
    <cofactor evidence="2">
        <name>Zn(2+)</name>
        <dbReference type="ChEBI" id="CHEBI:29105"/>
    </cofactor>
</comment>
<name>A0A7R7IYV2_9BACT</name>
<dbReference type="Gene3D" id="1.10.10.10">
    <property type="entry name" value="Winged helix-like DNA-binding domain superfamily/Winged helix DNA-binding domain"/>
    <property type="match status" value="1"/>
</dbReference>
<keyword evidence="13" id="KW-0234">DNA repair</keyword>
<dbReference type="SUPFAM" id="SSF47819">
    <property type="entry name" value="HRDC-like"/>
    <property type="match status" value="1"/>
</dbReference>
<dbReference type="GO" id="GO:0046872">
    <property type="term" value="F:metal ion binding"/>
    <property type="evidence" value="ECO:0007669"/>
    <property type="project" value="UniProtKB-KW"/>
</dbReference>
<proteinExistence type="inferred from homology"/>
<feature type="domain" description="Helicase ATP-binding" evidence="18">
    <location>
        <begin position="1"/>
        <end position="166"/>
    </location>
</feature>
<dbReference type="InterPro" id="IPR036388">
    <property type="entry name" value="WH-like_DNA-bd_sf"/>
</dbReference>
<dbReference type="InterPro" id="IPR027417">
    <property type="entry name" value="P-loop_NTPase"/>
</dbReference>
<dbReference type="PROSITE" id="PS51192">
    <property type="entry name" value="HELICASE_ATP_BIND_1"/>
    <property type="match status" value="1"/>
</dbReference>
<dbReference type="GO" id="GO:0009432">
    <property type="term" value="P:SOS response"/>
    <property type="evidence" value="ECO:0007669"/>
    <property type="project" value="UniProtKB-UniRule"/>
</dbReference>
<dbReference type="GO" id="GO:0005524">
    <property type="term" value="F:ATP binding"/>
    <property type="evidence" value="ECO:0007669"/>
    <property type="project" value="UniProtKB-KW"/>
</dbReference>
<evidence type="ECO:0000256" key="9">
    <source>
        <dbReference type="ARBA" id="ARBA00022833"/>
    </source>
</evidence>
<dbReference type="GO" id="GO:0016787">
    <property type="term" value="F:hydrolase activity"/>
    <property type="evidence" value="ECO:0007669"/>
    <property type="project" value="UniProtKB-KW"/>
</dbReference>
<evidence type="ECO:0000256" key="1">
    <source>
        <dbReference type="ARBA" id="ARBA00001946"/>
    </source>
</evidence>
<dbReference type="GO" id="GO:0043590">
    <property type="term" value="C:bacterial nucleoid"/>
    <property type="evidence" value="ECO:0007669"/>
    <property type="project" value="TreeGrafter"/>
</dbReference>
<dbReference type="InterPro" id="IPR032284">
    <property type="entry name" value="RecQ_Zn-bd"/>
</dbReference>
<dbReference type="GO" id="GO:0043138">
    <property type="term" value="F:3'-5' DNA helicase activity"/>
    <property type="evidence" value="ECO:0007669"/>
    <property type="project" value="UniProtKB-EC"/>
</dbReference>
<dbReference type="GO" id="GO:0006281">
    <property type="term" value="P:DNA repair"/>
    <property type="evidence" value="ECO:0007669"/>
    <property type="project" value="UniProtKB-KW"/>
</dbReference>
<dbReference type="NCBIfam" id="TIGR00614">
    <property type="entry name" value="recQ_fam"/>
    <property type="match status" value="1"/>
</dbReference>
<evidence type="ECO:0000256" key="8">
    <source>
        <dbReference type="ARBA" id="ARBA00022806"/>
    </source>
</evidence>
<dbReference type="FunFam" id="1.10.10.10:FF:000175">
    <property type="entry name" value="ATP-dependent DNA helicase RecQ"/>
    <property type="match status" value="1"/>
</dbReference>